<dbReference type="CDD" id="cd13962">
    <property type="entry name" value="PT_UbiA_UBIAD1"/>
    <property type="match status" value="1"/>
</dbReference>
<feature type="transmembrane region" description="Helical" evidence="8">
    <location>
        <begin position="270"/>
        <end position="290"/>
    </location>
</feature>
<comment type="subcellular location">
    <subcellularLocation>
        <location evidence="8">Cell membrane</location>
        <topology evidence="8">Multi-pass membrane protein</topology>
    </subcellularLocation>
    <subcellularLocation>
        <location evidence="1">Membrane</location>
        <topology evidence="1">Multi-pass membrane protein</topology>
    </subcellularLocation>
</comment>
<evidence type="ECO:0000256" key="8">
    <source>
        <dbReference type="HAMAP-Rule" id="MF_01937"/>
    </source>
</evidence>
<evidence type="ECO:0000256" key="5">
    <source>
        <dbReference type="ARBA" id="ARBA00022692"/>
    </source>
</evidence>
<name>A0ABV9K806_9PORP</name>
<gene>
    <name evidence="8 10" type="primary">menA</name>
    <name evidence="10" type="ORF">ACFO3G_04170</name>
</gene>
<feature type="transmembrane region" description="Helical" evidence="8">
    <location>
        <begin position="12"/>
        <end position="35"/>
    </location>
</feature>
<organism evidence="10 11">
    <name type="scientific">Falsiporphyromonas endometrii</name>
    <dbReference type="NCBI Taxonomy" id="1387297"/>
    <lineage>
        <taxon>Bacteria</taxon>
        <taxon>Pseudomonadati</taxon>
        <taxon>Bacteroidota</taxon>
        <taxon>Bacteroidia</taxon>
        <taxon>Bacteroidales</taxon>
        <taxon>Porphyromonadaceae</taxon>
        <taxon>Falsiporphyromonas</taxon>
    </lineage>
</organism>
<protein>
    <recommendedName>
        <fullName evidence="8 9">1,4-dihydroxy-2-naphthoate octaprenyltransferase</fullName>
        <shortName evidence="8">DHNA-octaprenyltransferase</shortName>
        <ecNumber evidence="8 9">2.5.1.74</ecNumber>
    </recommendedName>
</protein>
<dbReference type="InterPro" id="IPR044878">
    <property type="entry name" value="UbiA_sf"/>
</dbReference>
<sequence>MKPNYKLQPWVKLIRPFTLTASLSPVLVAVMLAIRDHSFDWIDSLLCIIVALAAQITSNIANEYFDFTSKTDDKESLGPNHPMSMGWLSKTQVKGAMVVSIMITALAGLVLCYLHSWAYLLLGVAVCLGAIGYSAGPWPFSKHGLGDLAVFLFYGIVPTFFTYYLQAGRSYTDIWLLAVGMGLISDCILIVNNYRDYEDDRQKGKKTIIVMFGKEFGPKLYFTCGALSLLLLFPFAKMKGFILLCFYILIFTSNFRALKTTEGKALNKVLAKTALMVLAYALVASLLLLLEM</sequence>
<feature type="transmembrane region" description="Helical" evidence="8">
    <location>
        <begin position="148"/>
        <end position="168"/>
    </location>
</feature>
<dbReference type="InterPro" id="IPR026046">
    <property type="entry name" value="UBIAD1"/>
</dbReference>
<keyword evidence="3 8" id="KW-1003">Cell membrane</keyword>
<dbReference type="PIRSF" id="PIRSF005355">
    <property type="entry name" value="UBIAD1"/>
    <property type="match status" value="1"/>
</dbReference>
<feature type="transmembrane region" description="Helical" evidence="8">
    <location>
        <begin position="117"/>
        <end position="136"/>
    </location>
</feature>
<evidence type="ECO:0000256" key="9">
    <source>
        <dbReference type="NCBIfam" id="TIGR00751"/>
    </source>
</evidence>
<evidence type="ECO:0000256" key="3">
    <source>
        <dbReference type="ARBA" id="ARBA00022475"/>
    </source>
</evidence>
<evidence type="ECO:0000256" key="6">
    <source>
        <dbReference type="ARBA" id="ARBA00022989"/>
    </source>
</evidence>
<feature type="transmembrane region" description="Helical" evidence="8">
    <location>
        <begin position="174"/>
        <end position="195"/>
    </location>
</feature>
<keyword evidence="4 8" id="KW-0808">Transferase</keyword>
<dbReference type="PANTHER" id="PTHR13929">
    <property type="entry name" value="1,4-DIHYDROXY-2-NAPHTHOATE OCTAPRENYLTRANSFERASE"/>
    <property type="match status" value="1"/>
</dbReference>
<proteinExistence type="inferred from homology"/>
<keyword evidence="11" id="KW-1185">Reference proteome</keyword>
<feature type="transmembrane region" description="Helical" evidence="8">
    <location>
        <begin position="93"/>
        <end position="111"/>
    </location>
</feature>
<comment type="similarity">
    <text evidence="8">Belongs to the MenA family. Type 1 subfamily.</text>
</comment>
<dbReference type="EMBL" id="JBHSGO010000133">
    <property type="protein sequence ID" value="MFC4665806.1"/>
    <property type="molecule type" value="Genomic_DNA"/>
</dbReference>
<dbReference type="RefSeq" id="WP_380078263.1">
    <property type="nucleotide sequence ID" value="NZ_JBHSGO010000133.1"/>
</dbReference>
<dbReference type="Pfam" id="PF01040">
    <property type="entry name" value="UbiA"/>
    <property type="match status" value="1"/>
</dbReference>
<dbReference type="NCBIfam" id="TIGR00751">
    <property type="entry name" value="menA"/>
    <property type="match status" value="1"/>
</dbReference>
<feature type="transmembrane region" description="Helical" evidence="8">
    <location>
        <begin position="241"/>
        <end position="258"/>
    </location>
</feature>
<keyword evidence="2 8" id="KW-0474">Menaquinone biosynthesis</keyword>
<comment type="pathway">
    <text evidence="8">Quinol/quinone metabolism; menaquinone biosynthesis; menaquinol from 1,4-dihydroxy-2-naphthoate: step 1/2.</text>
</comment>
<dbReference type="InterPro" id="IPR004657">
    <property type="entry name" value="MenA"/>
</dbReference>
<reference evidence="11" key="1">
    <citation type="journal article" date="2019" name="Int. J. Syst. Evol. Microbiol.">
        <title>The Global Catalogue of Microorganisms (GCM) 10K type strain sequencing project: providing services to taxonomists for standard genome sequencing and annotation.</title>
        <authorList>
            <consortium name="The Broad Institute Genomics Platform"/>
            <consortium name="The Broad Institute Genome Sequencing Center for Infectious Disease"/>
            <person name="Wu L."/>
            <person name="Ma J."/>
        </authorList>
    </citation>
    <scope>NUCLEOTIDE SEQUENCE [LARGE SCALE GENOMIC DNA]</scope>
    <source>
        <strain evidence="11">CGMCC 4.7357</strain>
    </source>
</reference>
<evidence type="ECO:0000256" key="2">
    <source>
        <dbReference type="ARBA" id="ARBA00022428"/>
    </source>
</evidence>
<keyword evidence="5 8" id="KW-0812">Transmembrane</keyword>
<keyword evidence="6 8" id="KW-1133">Transmembrane helix</keyword>
<keyword evidence="7 8" id="KW-0472">Membrane</keyword>
<evidence type="ECO:0000256" key="7">
    <source>
        <dbReference type="ARBA" id="ARBA00023136"/>
    </source>
</evidence>
<dbReference type="EC" id="2.5.1.74" evidence="8 9"/>
<evidence type="ECO:0000256" key="1">
    <source>
        <dbReference type="ARBA" id="ARBA00004141"/>
    </source>
</evidence>
<comment type="catalytic activity">
    <reaction evidence="8">
        <text>an all-trans-polyprenyl diphosphate + 1,4-dihydroxy-2-naphthoate + H(+) = a 2-demethylmenaquinol + CO2 + diphosphate</text>
        <dbReference type="Rhea" id="RHEA:26478"/>
        <dbReference type="Rhea" id="RHEA-COMP:9563"/>
        <dbReference type="Rhea" id="RHEA-COMP:9564"/>
        <dbReference type="ChEBI" id="CHEBI:11173"/>
        <dbReference type="ChEBI" id="CHEBI:15378"/>
        <dbReference type="ChEBI" id="CHEBI:16526"/>
        <dbReference type="ChEBI" id="CHEBI:33019"/>
        <dbReference type="ChEBI" id="CHEBI:55437"/>
        <dbReference type="ChEBI" id="CHEBI:58914"/>
        <dbReference type="EC" id="2.5.1.74"/>
    </reaction>
</comment>
<dbReference type="PANTHER" id="PTHR13929:SF0">
    <property type="entry name" value="UBIA PRENYLTRANSFERASE DOMAIN-CONTAINING PROTEIN 1"/>
    <property type="match status" value="1"/>
</dbReference>
<comment type="function">
    <text evidence="8">Conversion of 1,4-dihydroxy-2-naphthoate (DHNA) to demethylmenaquinone (DMK).</text>
</comment>
<dbReference type="InterPro" id="IPR000537">
    <property type="entry name" value="UbiA_prenyltransferase"/>
</dbReference>
<dbReference type="HAMAP" id="MF_01937">
    <property type="entry name" value="MenA_1"/>
    <property type="match status" value="1"/>
</dbReference>
<dbReference type="GO" id="GO:0046428">
    <property type="term" value="F:1,4-dihydroxy-2-naphthoate polyprenyltransferase activity"/>
    <property type="evidence" value="ECO:0007669"/>
    <property type="project" value="UniProtKB-EC"/>
</dbReference>
<dbReference type="Proteomes" id="UP001596020">
    <property type="component" value="Unassembled WGS sequence"/>
</dbReference>
<feature type="transmembrane region" description="Helical" evidence="8">
    <location>
        <begin position="216"/>
        <end position="235"/>
    </location>
</feature>
<comment type="caution">
    <text evidence="10">The sequence shown here is derived from an EMBL/GenBank/DDBJ whole genome shotgun (WGS) entry which is preliminary data.</text>
</comment>
<accession>A0ABV9K806</accession>
<evidence type="ECO:0000313" key="10">
    <source>
        <dbReference type="EMBL" id="MFC4665806.1"/>
    </source>
</evidence>
<dbReference type="Gene3D" id="1.10.357.140">
    <property type="entry name" value="UbiA prenyltransferase"/>
    <property type="match status" value="1"/>
</dbReference>
<evidence type="ECO:0000313" key="11">
    <source>
        <dbReference type="Proteomes" id="UP001596020"/>
    </source>
</evidence>
<evidence type="ECO:0000256" key="4">
    <source>
        <dbReference type="ARBA" id="ARBA00022679"/>
    </source>
</evidence>